<sequence>MVKIENKITEFLLYLEKNSEKDFSRWLTGVNIFEILGITSAEIRHSRVLAWLLDPRESHKLEDKFFKKILMKVFDNNLSFATIKPTEIILKDFSKAEVYRESKNNIDVLYTNKEHRINLVIENKTFTSDHDNQLRKYRKFIENSYVGYRNIYIYLTPNGDAPIDADVEERQFWSLLSYQDISDILEELYVDEVDNEKVSYILKEYNDNIRRNILNDIELKELSAEIYFKYKEVLDLIFENRPDTQMLREKLVGILNYLNEQGNLIFDEKYCSKTFLRFRTRRLDNFIDNVVKEENTEWSTGSAYFYEITYSNFQTDVYLSISKKNLTDIQSRKFKLLTFDKYSKYGFNTSNKFLNFDASDENLLLSEATQTLIDFLLENLQQIDEFEKVFIETWNEKEKEKDYV</sequence>
<name>A0ABT6PF40_9STRE</name>
<dbReference type="InterPro" id="IPR029470">
    <property type="entry name" value="PDDEXK_4"/>
</dbReference>
<comment type="caution">
    <text evidence="1">The sequence shown here is derived from an EMBL/GenBank/DDBJ whole genome shotgun (WGS) entry which is preliminary data.</text>
</comment>
<dbReference type="EMBL" id="JARZZP010000013">
    <property type="protein sequence ID" value="MDI1474602.1"/>
    <property type="molecule type" value="Genomic_DNA"/>
</dbReference>
<proteinExistence type="predicted"/>
<protein>
    <submittedName>
        <fullName evidence="1">PD-(D/E)XK nuclease family protein</fullName>
    </submittedName>
</protein>
<reference evidence="1" key="1">
    <citation type="submission" date="2023-04" db="EMBL/GenBank/DDBJ databases">
        <title>A new Streptococcus species isolated from the patient with bacteremia.</title>
        <authorList>
            <person name="Chen Y.-S."/>
            <person name="Lee C.-Y."/>
            <person name="Chan C.-K."/>
        </authorList>
    </citation>
    <scope>NUCLEOTIDE SEQUENCE</scope>
    <source>
        <strain evidence="1">ST22-14</strain>
    </source>
</reference>
<dbReference type="Pfam" id="PF14281">
    <property type="entry name" value="PDDEXK_4"/>
    <property type="match status" value="1"/>
</dbReference>
<accession>A0ABT6PF40</accession>
<evidence type="ECO:0000313" key="1">
    <source>
        <dbReference type="EMBL" id="MDI1474602.1"/>
    </source>
</evidence>
<organism evidence="1 2">
    <name type="scientific">Streptococcus taonis</name>
    <dbReference type="NCBI Taxonomy" id="3041623"/>
    <lineage>
        <taxon>Bacteria</taxon>
        <taxon>Bacillati</taxon>
        <taxon>Bacillota</taxon>
        <taxon>Bacilli</taxon>
        <taxon>Lactobacillales</taxon>
        <taxon>Streptococcaceae</taxon>
        <taxon>Streptococcus</taxon>
    </lineage>
</organism>
<gene>
    <name evidence="1" type="ORF">QEZ38_07840</name>
</gene>
<evidence type="ECO:0000313" key="2">
    <source>
        <dbReference type="Proteomes" id="UP001160991"/>
    </source>
</evidence>
<dbReference type="Proteomes" id="UP001160991">
    <property type="component" value="Unassembled WGS sequence"/>
</dbReference>
<keyword evidence="2" id="KW-1185">Reference proteome</keyword>